<dbReference type="RefSeq" id="WP_014103934.1">
    <property type="nucleotide sequence ID" value="NC_016026.1"/>
</dbReference>
<keyword evidence="4" id="KW-0479">Metal-binding</keyword>
<keyword evidence="3 10" id="KW-0132">Cell division</keyword>
<evidence type="ECO:0000256" key="7">
    <source>
        <dbReference type="ARBA" id="ARBA00023134"/>
    </source>
</evidence>
<proteinExistence type="inferred from homology"/>
<evidence type="ECO:0000256" key="1">
    <source>
        <dbReference type="ARBA" id="ARBA00001946"/>
    </source>
</evidence>
<keyword evidence="9 10" id="KW-0131">Cell cycle</keyword>
<evidence type="ECO:0000256" key="5">
    <source>
        <dbReference type="ARBA" id="ARBA00022741"/>
    </source>
</evidence>
<keyword evidence="6" id="KW-0460">Magnesium</keyword>
<dbReference type="InterPro" id="IPR027417">
    <property type="entry name" value="P-loop_NTPase"/>
</dbReference>
<dbReference type="GO" id="GO:0005525">
    <property type="term" value="F:GTP binding"/>
    <property type="evidence" value="ECO:0007669"/>
    <property type="project" value="UniProtKB-UniRule"/>
</dbReference>
<keyword evidence="13" id="KW-1185">Reference proteome</keyword>
<dbReference type="NCBIfam" id="TIGR03598">
    <property type="entry name" value="GTPase_YsxC"/>
    <property type="match status" value="1"/>
</dbReference>
<dbReference type="HOGENOM" id="CLU_033732_2_0_5"/>
<keyword evidence="5 10" id="KW-0547">Nucleotide-binding</keyword>
<dbReference type="GO" id="GO:0046872">
    <property type="term" value="F:metal ion binding"/>
    <property type="evidence" value="ECO:0007669"/>
    <property type="project" value="UniProtKB-KW"/>
</dbReference>
<dbReference type="KEGG" id="mai:MICA_2409"/>
<dbReference type="PROSITE" id="PS51706">
    <property type="entry name" value="G_ENGB"/>
    <property type="match status" value="1"/>
</dbReference>
<dbReference type="OrthoDB" id="9804921at2"/>
<dbReference type="GO" id="GO:0005829">
    <property type="term" value="C:cytosol"/>
    <property type="evidence" value="ECO:0007669"/>
    <property type="project" value="TreeGrafter"/>
</dbReference>
<accession>G2KML8</accession>
<dbReference type="InterPro" id="IPR006073">
    <property type="entry name" value="GTP-bd"/>
</dbReference>
<dbReference type="Pfam" id="PF01926">
    <property type="entry name" value="MMR_HSR1"/>
    <property type="match status" value="1"/>
</dbReference>
<organism evidence="12 13">
    <name type="scientific">Micavibrio aeruginosavorus (strain ARL-13)</name>
    <dbReference type="NCBI Taxonomy" id="856793"/>
    <lineage>
        <taxon>Bacteria</taxon>
        <taxon>Pseudomonadati</taxon>
        <taxon>Bdellovibrionota</taxon>
        <taxon>Bdellovibrionia</taxon>
        <taxon>Bdellovibrionales</taxon>
        <taxon>Pseudobdellovibrionaceae</taxon>
        <taxon>Micavibrio</taxon>
    </lineage>
</organism>
<dbReference type="InterPro" id="IPR030393">
    <property type="entry name" value="G_ENGB_dom"/>
</dbReference>
<dbReference type="PANTHER" id="PTHR11649:SF13">
    <property type="entry name" value="ENGB-TYPE G DOMAIN-CONTAINING PROTEIN"/>
    <property type="match status" value="1"/>
</dbReference>
<dbReference type="eggNOG" id="COG0218">
    <property type="taxonomic scope" value="Bacteria"/>
</dbReference>
<dbReference type="PANTHER" id="PTHR11649">
    <property type="entry name" value="MSS1/TRME-RELATED GTP-BINDING PROTEIN"/>
    <property type="match status" value="1"/>
</dbReference>
<gene>
    <name evidence="10" type="primary">engB</name>
    <name evidence="12" type="ordered locus">MICA_2409</name>
</gene>
<dbReference type="SUPFAM" id="SSF52540">
    <property type="entry name" value="P-loop containing nucleoside triphosphate hydrolases"/>
    <property type="match status" value="1"/>
</dbReference>
<evidence type="ECO:0000259" key="11">
    <source>
        <dbReference type="PROSITE" id="PS51706"/>
    </source>
</evidence>
<dbReference type="HAMAP" id="MF_00321">
    <property type="entry name" value="GTPase_EngB"/>
    <property type="match status" value="1"/>
</dbReference>
<evidence type="ECO:0000256" key="2">
    <source>
        <dbReference type="ARBA" id="ARBA00009638"/>
    </source>
</evidence>
<protein>
    <recommendedName>
        <fullName evidence="10">Probable GTP-binding protein EngB</fullName>
    </recommendedName>
</protein>
<keyword evidence="8 10" id="KW-0717">Septation</keyword>
<dbReference type="InterPro" id="IPR019987">
    <property type="entry name" value="GTP-bd_ribosome_bio_YsxC"/>
</dbReference>
<dbReference type="STRING" id="856793.MICA_2409"/>
<evidence type="ECO:0000256" key="3">
    <source>
        <dbReference type="ARBA" id="ARBA00022618"/>
    </source>
</evidence>
<dbReference type="AlphaFoldDB" id="G2KML8"/>
<name>G2KML8_MICAA</name>
<evidence type="ECO:0000313" key="13">
    <source>
        <dbReference type="Proteomes" id="UP000009286"/>
    </source>
</evidence>
<dbReference type="CDD" id="cd01876">
    <property type="entry name" value="YihA_EngB"/>
    <property type="match status" value="1"/>
</dbReference>
<evidence type="ECO:0000256" key="6">
    <source>
        <dbReference type="ARBA" id="ARBA00022842"/>
    </source>
</evidence>
<evidence type="ECO:0000256" key="4">
    <source>
        <dbReference type="ARBA" id="ARBA00022723"/>
    </source>
</evidence>
<feature type="domain" description="EngB-type G" evidence="11">
    <location>
        <begin position="38"/>
        <end position="213"/>
    </location>
</feature>
<evidence type="ECO:0000256" key="10">
    <source>
        <dbReference type="HAMAP-Rule" id="MF_00321"/>
    </source>
</evidence>
<comment type="cofactor">
    <cofactor evidence="1">
        <name>Mg(2+)</name>
        <dbReference type="ChEBI" id="CHEBI:18420"/>
    </cofactor>
</comment>
<dbReference type="Proteomes" id="UP000009286">
    <property type="component" value="Chromosome"/>
</dbReference>
<dbReference type="EMBL" id="CP002382">
    <property type="protein sequence ID" value="AEP10711.1"/>
    <property type="molecule type" value="Genomic_DNA"/>
</dbReference>
<evidence type="ECO:0000313" key="12">
    <source>
        <dbReference type="EMBL" id="AEP10711.1"/>
    </source>
</evidence>
<dbReference type="GO" id="GO:0000917">
    <property type="term" value="P:division septum assembly"/>
    <property type="evidence" value="ECO:0007669"/>
    <property type="project" value="UniProtKB-KW"/>
</dbReference>
<evidence type="ECO:0000256" key="8">
    <source>
        <dbReference type="ARBA" id="ARBA00023210"/>
    </source>
</evidence>
<reference evidence="12 13" key="1">
    <citation type="journal article" date="2011" name="BMC Genomics">
        <title>Genomic insights into an obligate epibiotic bacterial predator: Micavibrio aeruginosavorus ARL-13.</title>
        <authorList>
            <person name="Wang Z."/>
            <person name="Kadouri D."/>
            <person name="Wu M."/>
        </authorList>
    </citation>
    <scope>NUCLEOTIDE SEQUENCE [LARGE SCALE GENOMIC DNA]</scope>
    <source>
        <strain evidence="12 13">ARL-13</strain>
    </source>
</reference>
<comment type="function">
    <text evidence="10">Necessary for normal cell division and for the maintenance of normal septation.</text>
</comment>
<dbReference type="Gene3D" id="3.40.50.300">
    <property type="entry name" value="P-loop containing nucleotide triphosphate hydrolases"/>
    <property type="match status" value="1"/>
</dbReference>
<keyword evidence="7 10" id="KW-0342">GTP-binding</keyword>
<comment type="similarity">
    <text evidence="2 10">Belongs to the TRAFAC class TrmE-Era-EngA-EngB-Septin-like GTPase superfamily. EngB GTPase family.</text>
</comment>
<sequence length="213" mass="23242">MSDKNLTPEQIATIRKLFSGPCEFFAGVMDLNGLPPEGAPEIAFAGRSNVGKSSLINALTARKTLARTSNTPGRTQQLNFFDLGGVFWLVDMPGYGYAKVSKKMREEWDNLIFSYLRGRPSLRSVFVLIDSRHGLKDVDLDLIKMLDAAGVSARIVLTKVDKAGFQELKKTTEQVEAALKKHPSAFPFVLPTSSDKGTGIPDLQVAILELIGG</sequence>
<evidence type="ECO:0000256" key="9">
    <source>
        <dbReference type="ARBA" id="ARBA00023306"/>
    </source>
</evidence>